<comment type="caution">
    <text evidence="8">The sequence shown here is derived from an EMBL/GenBank/DDBJ whole genome shotgun (WGS) entry which is preliminary data.</text>
</comment>
<evidence type="ECO:0000313" key="8">
    <source>
        <dbReference type="EMBL" id="MET2829580.1"/>
    </source>
</evidence>
<dbReference type="PANTHER" id="PTHR20854">
    <property type="entry name" value="INOSITOL MONOPHOSPHATASE"/>
    <property type="match status" value="1"/>
</dbReference>
<comment type="cofactor">
    <cofactor evidence="2 7">
        <name>Mg(2+)</name>
        <dbReference type="ChEBI" id="CHEBI:18420"/>
    </cofactor>
</comment>
<keyword evidence="9" id="KW-1185">Reference proteome</keyword>
<dbReference type="PRINTS" id="PR00377">
    <property type="entry name" value="IMPHPHTASES"/>
</dbReference>
<dbReference type="InterPro" id="IPR033942">
    <property type="entry name" value="IMPase"/>
</dbReference>
<dbReference type="PROSITE" id="PS00629">
    <property type="entry name" value="IMP_1"/>
    <property type="match status" value="1"/>
</dbReference>
<proteinExistence type="inferred from homology"/>
<comment type="similarity">
    <text evidence="3 7">Belongs to the inositol monophosphatase superfamily.</text>
</comment>
<dbReference type="InterPro" id="IPR000760">
    <property type="entry name" value="Inositol_monophosphatase-like"/>
</dbReference>
<evidence type="ECO:0000256" key="7">
    <source>
        <dbReference type="RuleBase" id="RU364068"/>
    </source>
</evidence>
<dbReference type="RefSeq" id="WP_354461509.1">
    <property type="nucleotide sequence ID" value="NZ_JBEWSZ010000001.1"/>
</dbReference>
<evidence type="ECO:0000256" key="5">
    <source>
        <dbReference type="ARBA" id="ARBA00022801"/>
    </source>
</evidence>
<dbReference type="Pfam" id="PF00459">
    <property type="entry name" value="Inositol_P"/>
    <property type="match status" value="1"/>
</dbReference>
<dbReference type="GO" id="GO:0016787">
    <property type="term" value="F:hydrolase activity"/>
    <property type="evidence" value="ECO:0007669"/>
    <property type="project" value="UniProtKB-KW"/>
</dbReference>
<dbReference type="Gene3D" id="3.40.190.80">
    <property type="match status" value="1"/>
</dbReference>
<keyword evidence="5 7" id="KW-0378">Hydrolase</keyword>
<keyword evidence="6 7" id="KW-0460">Magnesium</keyword>
<protein>
    <recommendedName>
        <fullName evidence="7">Inositol-1-monophosphatase</fullName>
        <ecNumber evidence="7">3.1.3.25</ecNumber>
    </recommendedName>
</protein>
<dbReference type="EC" id="3.1.3.25" evidence="7"/>
<dbReference type="Proteomes" id="UP001548832">
    <property type="component" value="Unassembled WGS sequence"/>
</dbReference>
<evidence type="ECO:0000313" key="9">
    <source>
        <dbReference type="Proteomes" id="UP001548832"/>
    </source>
</evidence>
<dbReference type="PANTHER" id="PTHR20854:SF4">
    <property type="entry name" value="INOSITOL-1-MONOPHOSPHATASE-RELATED"/>
    <property type="match status" value="1"/>
</dbReference>
<keyword evidence="4 7" id="KW-0479">Metal-binding</keyword>
<dbReference type="CDD" id="cd01639">
    <property type="entry name" value="IMPase"/>
    <property type="match status" value="1"/>
</dbReference>
<evidence type="ECO:0000256" key="4">
    <source>
        <dbReference type="ARBA" id="ARBA00022723"/>
    </source>
</evidence>
<dbReference type="SUPFAM" id="SSF56655">
    <property type="entry name" value="Carbohydrate phosphatase"/>
    <property type="match status" value="1"/>
</dbReference>
<gene>
    <name evidence="8" type="ORF">ABVQ20_21640</name>
</gene>
<evidence type="ECO:0000256" key="6">
    <source>
        <dbReference type="ARBA" id="ARBA00022842"/>
    </source>
</evidence>
<dbReference type="InterPro" id="IPR020583">
    <property type="entry name" value="Inositol_monoP_metal-BS"/>
</dbReference>
<reference evidence="8 9" key="1">
    <citation type="submission" date="2024-06" db="EMBL/GenBank/DDBJ databases">
        <authorList>
            <person name="Kim D.-U."/>
        </authorList>
    </citation>
    <scope>NUCLEOTIDE SEQUENCE [LARGE SCALE GENOMIC DNA]</scope>
    <source>
        <strain evidence="8 9">KACC15460</strain>
    </source>
</reference>
<dbReference type="EMBL" id="JBEWSZ010000001">
    <property type="protein sequence ID" value="MET2829580.1"/>
    <property type="molecule type" value="Genomic_DNA"/>
</dbReference>
<organism evidence="8 9">
    <name type="scientific">Mesorhizobium shangrilense</name>
    <dbReference type="NCBI Taxonomy" id="460060"/>
    <lineage>
        <taxon>Bacteria</taxon>
        <taxon>Pseudomonadati</taxon>
        <taxon>Pseudomonadota</taxon>
        <taxon>Alphaproteobacteria</taxon>
        <taxon>Hyphomicrobiales</taxon>
        <taxon>Phyllobacteriaceae</taxon>
        <taxon>Mesorhizobium</taxon>
    </lineage>
</organism>
<evidence type="ECO:0000256" key="3">
    <source>
        <dbReference type="ARBA" id="ARBA00009759"/>
    </source>
</evidence>
<comment type="catalytic activity">
    <reaction evidence="1 7">
        <text>a myo-inositol phosphate + H2O = myo-inositol + phosphate</text>
        <dbReference type="Rhea" id="RHEA:24056"/>
        <dbReference type="ChEBI" id="CHEBI:15377"/>
        <dbReference type="ChEBI" id="CHEBI:17268"/>
        <dbReference type="ChEBI" id="CHEBI:43474"/>
        <dbReference type="ChEBI" id="CHEBI:84139"/>
        <dbReference type="EC" id="3.1.3.25"/>
    </reaction>
</comment>
<dbReference type="Gene3D" id="3.30.540.10">
    <property type="entry name" value="Fructose-1,6-Bisphosphatase, subunit A, domain 1"/>
    <property type="match status" value="1"/>
</dbReference>
<evidence type="ECO:0000256" key="1">
    <source>
        <dbReference type="ARBA" id="ARBA00001033"/>
    </source>
</evidence>
<sequence>MPSNEIELAQRFDFAVALARQAGAVAMHYFRKGGDLRTVEKGPQDLVTIADHDVDCLIRHSIGEHFPDDGILTEESGGKIAQATWVIDPIDGTGNFARGIASFAISIAFCVGGIARIGIVFDPVADEMFTAWRGHGAFCNGAPMHVSATQDIRQAAVEAGYSRKAPLADYLALLDRLLDAGCEFMQFGSAARGLAQVASGRIDAYVEAHLFAWDVLAGLLLVEEAGGCTTGFPLVGDGQHGLAVFACTPGIGAPLRAIVDARGKTR</sequence>
<accession>A0ABV2DHN8</accession>
<evidence type="ECO:0000256" key="2">
    <source>
        <dbReference type="ARBA" id="ARBA00001946"/>
    </source>
</evidence>
<name>A0ABV2DHN8_9HYPH</name>